<sequence>MDDLTRKNFLRLGAAAALAGTATSLGAGPAAAGGASGAGAGGAGAGSGSAGGGGAAAEFGSSADLDPGPGWGHVGHILSTIRPPQFPDRDFSITTFGAVPDATTLATDAIAKAIAACHNAGGGRVVVPAGTFLTGAIHLRSNVNLHVSAGATLLFSSDPEQYLPVVLTRFEGQELMNYSPFIYARDCENIALTGSGTLDGGGTWETWWSWTGPGGADAQTLQKMVADGVPVKDRVFGPGHHLRAAFIETQSCRNVLIEGLTILRSPFWEVHPVLSRNVTVRGLTIDTRGPNNDGVNPESSQYVHIQDCTFNCGDDCIAIKSGKGADGLRINVPSENILIEDCTMNIRYGAITIGSEMTGGVRNVFVRNCTLGSPYLYFGLYIKTNSVRGGFAENIYLRDLEISNLTKEVVSCNFYRSEGDVGPLTPRVRNVELRNITVGHARNAFSIFGYPRSPIQDFRLIDCTYTSIDSPSSIQDTQLTFQNFTVNGQLITDPAQLL</sequence>
<keyword evidence="2 4" id="KW-0378">Hydrolase</keyword>
<dbReference type="PANTHER" id="PTHR31339:SF9">
    <property type="entry name" value="PLASMIN AND FIBRONECTIN-BINDING PROTEIN A"/>
    <property type="match status" value="1"/>
</dbReference>
<proteinExistence type="inferred from homology"/>
<dbReference type="InterPro" id="IPR000743">
    <property type="entry name" value="Glyco_hydro_28"/>
</dbReference>
<comment type="caution">
    <text evidence="6">The sequence shown here is derived from an EMBL/GenBank/DDBJ whole genome shotgun (WGS) entry which is preliminary data.</text>
</comment>
<dbReference type="PROSITE" id="PS51318">
    <property type="entry name" value="TAT"/>
    <property type="match status" value="1"/>
</dbReference>
<dbReference type="Pfam" id="PF00295">
    <property type="entry name" value="Glyco_hydro_28"/>
    <property type="match status" value="1"/>
</dbReference>
<evidence type="ECO:0000313" key="7">
    <source>
        <dbReference type="Proteomes" id="UP000555407"/>
    </source>
</evidence>
<keyword evidence="5" id="KW-0732">Signal</keyword>
<comment type="similarity">
    <text evidence="1 4">Belongs to the glycosyl hydrolase 28 family.</text>
</comment>
<dbReference type="Gene3D" id="2.160.20.10">
    <property type="entry name" value="Single-stranded right-handed beta-helix, Pectin lyase-like"/>
    <property type="match status" value="1"/>
</dbReference>
<dbReference type="SUPFAM" id="SSF51126">
    <property type="entry name" value="Pectin lyase-like"/>
    <property type="match status" value="1"/>
</dbReference>
<evidence type="ECO:0000256" key="2">
    <source>
        <dbReference type="ARBA" id="ARBA00022801"/>
    </source>
</evidence>
<evidence type="ECO:0000256" key="3">
    <source>
        <dbReference type="ARBA" id="ARBA00023295"/>
    </source>
</evidence>
<dbReference type="SMART" id="SM00710">
    <property type="entry name" value="PbH1"/>
    <property type="match status" value="5"/>
</dbReference>
<evidence type="ECO:0000256" key="5">
    <source>
        <dbReference type="SAM" id="SignalP"/>
    </source>
</evidence>
<dbReference type="InterPro" id="IPR006311">
    <property type="entry name" value="TAT_signal"/>
</dbReference>
<accession>A0A7X5VAN2</accession>
<protein>
    <submittedName>
        <fullName evidence="6">Polygalacturonase</fullName>
    </submittedName>
</protein>
<gene>
    <name evidence="6" type="ORF">BJY22_003446</name>
</gene>
<keyword evidence="3 4" id="KW-0326">Glycosidase</keyword>
<dbReference type="InterPro" id="IPR006626">
    <property type="entry name" value="PbH1"/>
</dbReference>
<keyword evidence="7" id="KW-1185">Reference proteome</keyword>
<evidence type="ECO:0000313" key="6">
    <source>
        <dbReference type="EMBL" id="NIK57729.1"/>
    </source>
</evidence>
<organism evidence="6 7">
    <name type="scientific">Kribbella shirazensis</name>
    <dbReference type="NCBI Taxonomy" id="1105143"/>
    <lineage>
        <taxon>Bacteria</taxon>
        <taxon>Bacillati</taxon>
        <taxon>Actinomycetota</taxon>
        <taxon>Actinomycetes</taxon>
        <taxon>Propionibacteriales</taxon>
        <taxon>Kribbellaceae</taxon>
        <taxon>Kribbella</taxon>
    </lineage>
</organism>
<dbReference type="AlphaFoldDB" id="A0A7X5VAN2"/>
<dbReference type="GO" id="GO:0005975">
    <property type="term" value="P:carbohydrate metabolic process"/>
    <property type="evidence" value="ECO:0007669"/>
    <property type="project" value="InterPro"/>
</dbReference>
<dbReference type="PANTHER" id="PTHR31339">
    <property type="entry name" value="PECTIN LYASE-RELATED"/>
    <property type="match status" value="1"/>
</dbReference>
<reference evidence="6 7" key="1">
    <citation type="submission" date="2020-03" db="EMBL/GenBank/DDBJ databases">
        <title>Sequencing the genomes of 1000 actinobacteria strains.</title>
        <authorList>
            <person name="Klenk H.-P."/>
        </authorList>
    </citation>
    <scope>NUCLEOTIDE SEQUENCE [LARGE SCALE GENOMIC DNA]</scope>
    <source>
        <strain evidence="6 7">DSM 45490</strain>
    </source>
</reference>
<dbReference type="RefSeq" id="WP_167208021.1">
    <property type="nucleotide sequence ID" value="NZ_JAASRO010000001.1"/>
</dbReference>
<dbReference type="InterPro" id="IPR012334">
    <property type="entry name" value="Pectin_lyas_fold"/>
</dbReference>
<dbReference type="InterPro" id="IPR051801">
    <property type="entry name" value="GH28_Enzymes"/>
</dbReference>
<dbReference type="InterPro" id="IPR011050">
    <property type="entry name" value="Pectin_lyase_fold/virulence"/>
</dbReference>
<dbReference type="EMBL" id="JAASRO010000001">
    <property type="protein sequence ID" value="NIK57729.1"/>
    <property type="molecule type" value="Genomic_DNA"/>
</dbReference>
<name>A0A7X5VAN2_9ACTN</name>
<dbReference type="Proteomes" id="UP000555407">
    <property type="component" value="Unassembled WGS sequence"/>
</dbReference>
<evidence type="ECO:0000256" key="4">
    <source>
        <dbReference type="RuleBase" id="RU361169"/>
    </source>
</evidence>
<feature type="signal peptide" evidence="5">
    <location>
        <begin position="1"/>
        <end position="27"/>
    </location>
</feature>
<dbReference type="GO" id="GO:0004650">
    <property type="term" value="F:polygalacturonase activity"/>
    <property type="evidence" value="ECO:0007669"/>
    <property type="project" value="InterPro"/>
</dbReference>
<evidence type="ECO:0000256" key="1">
    <source>
        <dbReference type="ARBA" id="ARBA00008834"/>
    </source>
</evidence>
<feature type="chain" id="PRO_5038928740" evidence="5">
    <location>
        <begin position="28"/>
        <end position="498"/>
    </location>
</feature>